<comment type="cofactor">
    <cofactor evidence="1 8">
        <name>Mg(2+)</name>
        <dbReference type="ChEBI" id="CHEBI:18420"/>
    </cofactor>
</comment>
<protein>
    <recommendedName>
        <fullName evidence="8">Endonuclease</fullName>
        <ecNumber evidence="8">3.1.30.-</ecNumber>
    </recommendedName>
</protein>
<keyword evidence="7" id="KW-0460">Magnesium</keyword>
<gene>
    <name evidence="12" type="ORF">GCM10023331_13920</name>
</gene>
<dbReference type="PROSITE" id="PS51257">
    <property type="entry name" value="PROKAR_LIPOPROTEIN"/>
    <property type="match status" value="1"/>
</dbReference>
<dbReference type="EC" id="3.1.30.-" evidence="8"/>
<dbReference type="PANTHER" id="PTHR13966">
    <property type="entry name" value="ENDONUCLEASE RELATED"/>
    <property type="match status" value="1"/>
</dbReference>
<reference evidence="13" key="1">
    <citation type="journal article" date="2019" name="Int. J. Syst. Evol. Microbiol.">
        <title>The Global Catalogue of Microorganisms (GCM) 10K type strain sequencing project: providing services to taxonomists for standard genome sequencing and annotation.</title>
        <authorList>
            <consortium name="The Broad Institute Genomics Platform"/>
            <consortium name="The Broad Institute Genome Sequencing Center for Infectious Disease"/>
            <person name="Wu L."/>
            <person name="Ma J."/>
        </authorList>
    </citation>
    <scope>NUCLEOTIDE SEQUENCE [LARGE SCALE GENOMIC DNA]</scope>
    <source>
        <strain evidence="13">JCM 18326</strain>
    </source>
</reference>
<evidence type="ECO:0000256" key="4">
    <source>
        <dbReference type="ARBA" id="ARBA00022723"/>
    </source>
</evidence>
<dbReference type="InterPro" id="IPR001604">
    <property type="entry name" value="Endo_G_ENPP1-like_dom"/>
</dbReference>
<dbReference type="PROSITE" id="PS01070">
    <property type="entry name" value="NUCLEASE_NON_SPEC"/>
    <property type="match status" value="1"/>
</dbReference>
<evidence type="ECO:0000256" key="1">
    <source>
        <dbReference type="ARBA" id="ARBA00001946"/>
    </source>
</evidence>
<keyword evidence="6 8" id="KW-0378">Hydrolase</keyword>
<comment type="similarity">
    <text evidence="2 8">Belongs to the DNA/RNA non-specific endonuclease family.</text>
</comment>
<evidence type="ECO:0000259" key="11">
    <source>
        <dbReference type="SMART" id="SM00892"/>
    </source>
</evidence>
<dbReference type="EMBL" id="BAABJX010000022">
    <property type="protein sequence ID" value="GAA4829896.1"/>
    <property type="molecule type" value="Genomic_DNA"/>
</dbReference>
<feature type="domain" description="DNA/RNA non-specific endonuclease/pyrophosphatase/phosphodiesterase" evidence="11">
    <location>
        <begin position="83"/>
        <end position="287"/>
    </location>
</feature>
<dbReference type="SMART" id="SM00892">
    <property type="entry name" value="Endonuclease_NS"/>
    <property type="match status" value="1"/>
</dbReference>
<evidence type="ECO:0000259" key="10">
    <source>
        <dbReference type="SMART" id="SM00477"/>
    </source>
</evidence>
<dbReference type="PANTHER" id="PTHR13966:SF5">
    <property type="entry name" value="ENDONUCLEASE G, MITOCHONDRIAL"/>
    <property type="match status" value="1"/>
</dbReference>
<dbReference type="RefSeq" id="WP_345370407.1">
    <property type="nucleotide sequence ID" value="NZ_BAABJX010000022.1"/>
</dbReference>
<keyword evidence="13" id="KW-1185">Reference proteome</keyword>
<feature type="compositionally biased region" description="Basic and acidic residues" evidence="9">
    <location>
        <begin position="25"/>
        <end position="35"/>
    </location>
</feature>
<evidence type="ECO:0000256" key="6">
    <source>
        <dbReference type="ARBA" id="ARBA00022801"/>
    </source>
</evidence>
<keyword evidence="3 8" id="KW-0540">Nuclease</keyword>
<dbReference type="CDD" id="cd00091">
    <property type="entry name" value="NUC"/>
    <property type="match status" value="1"/>
</dbReference>
<evidence type="ECO:0000256" key="9">
    <source>
        <dbReference type="SAM" id="MobiDB-lite"/>
    </source>
</evidence>
<dbReference type="InterPro" id="IPR040255">
    <property type="entry name" value="Non-specific_endonuclease"/>
</dbReference>
<organism evidence="12 13">
    <name type="scientific">Algivirga pacifica</name>
    <dbReference type="NCBI Taxonomy" id="1162670"/>
    <lineage>
        <taxon>Bacteria</taxon>
        <taxon>Pseudomonadati</taxon>
        <taxon>Bacteroidota</taxon>
        <taxon>Cytophagia</taxon>
        <taxon>Cytophagales</taxon>
        <taxon>Flammeovirgaceae</taxon>
        <taxon>Algivirga</taxon>
    </lineage>
</organism>
<dbReference type="InterPro" id="IPR044929">
    <property type="entry name" value="DNA/RNA_non-sp_Endonuclease_sf"/>
</dbReference>
<proteinExistence type="inferred from homology"/>
<comment type="caution">
    <text evidence="12">The sequence shown here is derived from an EMBL/GenBank/DDBJ whole genome shotgun (WGS) entry which is preliminary data.</text>
</comment>
<evidence type="ECO:0000313" key="12">
    <source>
        <dbReference type="EMBL" id="GAA4829896.1"/>
    </source>
</evidence>
<evidence type="ECO:0000256" key="5">
    <source>
        <dbReference type="ARBA" id="ARBA00022759"/>
    </source>
</evidence>
<dbReference type="GO" id="GO:0004519">
    <property type="term" value="F:endonuclease activity"/>
    <property type="evidence" value="ECO:0007669"/>
    <property type="project" value="UniProtKB-KW"/>
</dbReference>
<accession>A0ABP9D4W8</accession>
<feature type="compositionally biased region" description="Polar residues" evidence="9">
    <location>
        <begin position="48"/>
        <end position="60"/>
    </location>
</feature>
<feature type="domain" description="ENPP1-3/EXOG-like endonuclease/phosphodiesterase" evidence="10">
    <location>
        <begin position="84"/>
        <end position="287"/>
    </location>
</feature>
<keyword evidence="5 8" id="KW-0255">Endonuclease</keyword>
<dbReference type="InterPro" id="IPR044925">
    <property type="entry name" value="His-Me_finger_sf"/>
</dbReference>
<dbReference type="SUPFAM" id="SSF54060">
    <property type="entry name" value="His-Me finger endonucleases"/>
    <property type="match status" value="1"/>
</dbReference>
<dbReference type="Proteomes" id="UP001500298">
    <property type="component" value="Unassembled WGS sequence"/>
</dbReference>
<evidence type="ECO:0000256" key="2">
    <source>
        <dbReference type="ARBA" id="ARBA00010052"/>
    </source>
</evidence>
<dbReference type="Gene3D" id="3.40.570.10">
    <property type="entry name" value="Extracellular Endonuclease, subunit A"/>
    <property type="match status" value="1"/>
</dbReference>
<evidence type="ECO:0000256" key="8">
    <source>
        <dbReference type="RuleBase" id="RU366055"/>
    </source>
</evidence>
<feature type="region of interest" description="Disordered" evidence="9">
    <location>
        <begin position="25"/>
        <end position="60"/>
    </location>
</feature>
<dbReference type="Pfam" id="PF01223">
    <property type="entry name" value="Endonuclease_NS"/>
    <property type="match status" value="1"/>
</dbReference>
<dbReference type="InterPro" id="IPR018524">
    <property type="entry name" value="DNA/RNA_endonuclease_AS"/>
</dbReference>
<name>A0ABP9D4W8_9BACT</name>
<sequence>MKILFLIFSLFLFCSCSPKEKKESLSDKVAKDLSSPKHSTKKVEPITLSPSHSKNDKGTTTLNYSIPSSLNFLPTSTTGVIIKHKAYTLSYVETHEQAEWVAYELTREMMDQRRRNNIKRKNNFRDDPSIPTGSAYLDDYKYSGYDRGHLAPAATVGYTIETMSESFYLSNMSPQDPDFNQKKWRLLEEQVREWGFREKALYIVTGPVLEDGLKQIGKRSRSDQNNKRVSVPNYYYKIIIDRTDEPKAIAFLMPNKEIKDSMENYIVSIDHIEEITGIDFFPALEDSLENRLEKKGDIREWKINPKKFQ</sequence>
<evidence type="ECO:0000313" key="13">
    <source>
        <dbReference type="Proteomes" id="UP001500298"/>
    </source>
</evidence>
<keyword evidence="4 8" id="KW-0479">Metal-binding</keyword>
<evidence type="ECO:0000256" key="7">
    <source>
        <dbReference type="ARBA" id="ARBA00022842"/>
    </source>
</evidence>
<evidence type="ECO:0000256" key="3">
    <source>
        <dbReference type="ARBA" id="ARBA00022722"/>
    </source>
</evidence>
<dbReference type="InterPro" id="IPR020821">
    <property type="entry name" value="ENPP1-3/EXOG-like_nuc-like"/>
</dbReference>
<dbReference type="SMART" id="SM00477">
    <property type="entry name" value="NUC"/>
    <property type="match status" value="1"/>
</dbReference>